<evidence type="ECO:0000313" key="2">
    <source>
        <dbReference type="EMBL" id="OGM50747.1"/>
    </source>
</evidence>
<dbReference type="SUPFAM" id="SSF56112">
    <property type="entry name" value="Protein kinase-like (PK-like)"/>
    <property type="match status" value="1"/>
</dbReference>
<evidence type="ECO:0000313" key="3">
    <source>
        <dbReference type="Proteomes" id="UP000179179"/>
    </source>
</evidence>
<reference evidence="2 3" key="1">
    <citation type="journal article" date="2016" name="Genome Biol. Evol.">
        <title>Draft genome sequence of an aflatoxigenic Aspergillus species, A. bombycis.</title>
        <authorList>
            <person name="Moore G.G."/>
            <person name="Mack B.M."/>
            <person name="Beltz S.B."/>
            <person name="Gilbert M.K."/>
        </authorList>
    </citation>
    <scope>NUCLEOTIDE SEQUENCE [LARGE SCALE GENOMIC DNA]</scope>
    <source>
        <strain evidence="3">NRRL 26010</strain>
    </source>
</reference>
<dbReference type="PANTHER" id="PTHR21310:SF48">
    <property type="entry name" value="AMINOGLYCOSIDE PHOSPHOTRANSFERASE DOMAIN-CONTAINING PROTEIN"/>
    <property type="match status" value="1"/>
</dbReference>
<organism evidence="2 3">
    <name type="scientific">Aspergillus bombycis</name>
    <dbReference type="NCBI Taxonomy" id="109264"/>
    <lineage>
        <taxon>Eukaryota</taxon>
        <taxon>Fungi</taxon>
        <taxon>Dikarya</taxon>
        <taxon>Ascomycota</taxon>
        <taxon>Pezizomycotina</taxon>
        <taxon>Eurotiomycetes</taxon>
        <taxon>Eurotiomycetidae</taxon>
        <taxon>Eurotiales</taxon>
        <taxon>Aspergillaceae</taxon>
        <taxon>Aspergillus</taxon>
    </lineage>
</organism>
<dbReference type="OrthoDB" id="4177236at2759"/>
<dbReference type="InterPro" id="IPR051678">
    <property type="entry name" value="AGP_Transferase"/>
</dbReference>
<sequence length="277" mass="31907">MADERIVLPSVAEIEASTDILSDPSRSVKVVRVRERFAVKVGTSIPPLEGENMKFVAANSKVRVPKVHDHFVDPETQKRYIIMDHVPGTDLQKLAPSLPEDQKKTVSKRIKEALDELRHIPSQGYLGNLNRTPYYEGILSTLDHDPSISGPFDNEEQLNHGLLKCLGQRESPYYVRLLREAIQRTLRGHKTVFTHADLQPKNVMVEQKGVCEDGSPDYQITLIDWNLAGWYPEYWDYCNSTVYCQGKPEWLELVPDIFDEYPVEYLMMRTLYTSMFY</sequence>
<evidence type="ECO:0000259" key="1">
    <source>
        <dbReference type="Pfam" id="PF01636"/>
    </source>
</evidence>
<dbReference type="GeneID" id="34443909"/>
<dbReference type="Pfam" id="PF01636">
    <property type="entry name" value="APH"/>
    <property type="match status" value="1"/>
</dbReference>
<gene>
    <name evidence="2" type="ORF">ABOM_000519</name>
</gene>
<dbReference type="AlphaFoldDB" id="A0A1F8AGE4"/>
<feature type="domain" description="Aminoglycoside phosphotransferase" evidence="1">
    <location>
        <begin position="49"/>
        <end position="241"/>
    </location>
</feature>
<proteinExistence type="predicted"/>
<dbReference type="Gene3D" id="3.90.1200.10">
    <property type="match status" value="1"/>
</dbReference>
<dbReference type="Proteomes" id="UP000179179">
    <property type="component" value="Unassembled WGS sequence"/>
</dbReference>
<name>A0A1F8AGE4_9EURO</name>
<dbReference type="InterPro" id="IPR011009">
    <property type="entry name" value="Kinase-like_dom_sf"/>
</dbReference>
<dbReference type="PANTHER" id="PTHR21310">
    <property type="entry name" value="AMINOGLYCOSIDE PHOSPHOTRANSFERASE-RELATED-RELATED"/>
    <property type="match status" value="1"/>
</dbReference>
<comment type="caution">
    <text evidence="2">The sequence shown here is derived from an EMBL/GenBank/DDBJ whole genome shotgun (WGS) entry which is preliminary data.</text>
</comment>
<protein>
    <recommendedName>
        <fullName evidence="1">Aminoglycoside phosphotransferase domain-containing protein</fullName>
    </recommendedName>
</protein>
<accession>A0A1F8AGE4</accession>
<dbReference type="EMBL" id="LYCR01000002">
    <property type="protein sequence ID" value="OGM50747.1"/>
    <property type="molecule type" value="Genomic_DNA"/>
</dbReference>
<dbReference type="RefSeq" id="XP_022394464.1">
    <property type="nucleotide sequence ID" value="XM_022527649.1"/>
</dbReference>
<dbReference type="InterPro" id="IPR002575">
    <property type="entry name" value="Aminoglycoside_PTrfase"/>
</dbReference>
<keyword evidence="3" id="KW-1185">Reference proteome</keyword>
<dbReference type="CDD" id="cd05120">
    <property type="entry name" value="APH_ChoK_like"/>
    <property type="match status" value="1"/>
</dbReference>